<dbReference type="KEGG" id="mtun:MTUNDRAET4_2177"/>
<accession>A0A4U8Z1B2</accession>
<evidence type="ECO:0000313" key="3">
    <source>
        <dbReference type="Proteomes" id="UP000294360"/>
    </source>
</evidence>
<dbReference type="AlphaFoldDB" id="A0A4U8Z1B2"/>
<organism evidence="2 3">
    <name type="scientific">Methylocella tundrae</name>
    <dbReference type="NCBI Taxonomy" id="227605"/>
    <lineage>
        <taxon>Bacteria</taxon>
        <taxon>Pseudomonadati</taxon>
        <taxon>Pseudomonadota</taxon>
        <taxon>Alphaproteobacteria</taxon>
        <taxon>Hyphomicrobiales</taxon>
        <taxon>Beijerinckiaceae</taxon>
        <taxon>Methylocella</taxon>
    </lineage>
</organism>
<evidence type="ECO:0000256" key="1">
    <source>
        <dbReference type="SAM" id="MobiDB-lite"/>
    </source>
</evidence>
<evidence type="ECO:0000313" key="2">
    <source>
        <dbReference type="EMBL" id="VFU09070.1"/>
    </source>
</evidence>
<proteinExistence type="predicted"/>
<feature type="region of interest" description="Disordered" evidence="1">
    <location>
        <begin position="42"/>
        <end position="72"/>
    </location>
</feature>
<reference evidence="2 3" key="1">
    <citation type="submission" date="2019-03" db="EMBL/GenBank/DDBJ databases">
        <authorList>
            <person name="Kox A.R. M."/>
        </authorList>
    </citation>
    <scope>NUCLEOTIDE SEQUENCE [LARGE SCALE GENOMIC DNA]</scope>
    <source>
        <strain evidence="2">MTUNDRAET4 annotated genome</strain>
    </source>
</reference>
<sequence length="72" mass="7879">MPRYPPNGRGFAALETVAGFFLRRLLQAIRANWPRTEILLRGSKAERLDPPKNVSAGSAAPLGQRPRPCPIG</sequence>
<protein>
    <submittedName>
        <fullName evidence="2">Uncharacterized protein</fullName>
    </submittedName>
</protein>
<name>A0A4U8Z1B2_METTU</name>
<dbReference type="Proteomes" id="UP000294360">
    <property type="component" value="Chromosome"/>
</dbReference>
<gene>
    <name evidence="2" type="ORF">MTUNDRAET4_2177</name>
</gene>
<dbReference type="EMBL" id="LR536450">
    <property type="protein sequence ID" value="VFU09070.1"/>
    <property type="molecule type" value="Genomic_DNA"/>
</dbReference>